<dbReference type="SUPFAM" id="SSF51735">
    <property type="entry name" value="NAD(P)-binding Rossmann-fold domains"/>
    <property type="match status" value="1"/>
</dbReference>
<dbReference type="AlphaFoldDB" id="A0A1R1JXF4"/>
<comment type="pathway">
    <text evidence="1 6">Carbohydrate biosynthesis; dTDP-L-rhamnose biosynthesis.</text>
</comment>
<dbReference type="GO" id="GO:0005829">
    <property type="term" value="C:cytosol"/>
    <property type="evidence" value="ECO:0007669"/>
    <property type="project" value="TreeGrafter"/>
</dbReference>
<dbReference type="GO" id="GO:0008831">
    <property type="term" value="F:dTDP-4-dehydrorhamnose reductase activity"/>
    <property type="evidence" value="ECO:0007669"/>
    <property type="project" value="UniProtKB-EC"/>
</dbReference>
<dbReference type="InterPro" id="IPR005913">
    <property type="entry name" value="dTDP_dehydrorham_reduct"/>
</dbReference>
<evidence type="ECO:0000256" key="4">
    <source>
        <dbReference type="ARBA" id="ARBA00017099"/>
    </source>
</evidence>
<protein>
    <recommendedName>
        <fullName evidence="4 6">dTDP-4-dehydrorhamnose reductase</fullName>
        <ecNumber evidence="3 6">1.1.1.133</ecNumber>
    </recommendedName>
</protein>
<keyword evidence="6" id="KW-0521">NADP</keyword>
<dbReference type="EC" id="1.1.1.133" evidence="3 6"/>
<dbReference type="RefSeq" id="WP_076410233.1">
    <property type="nucleotide sequence ID" value="NZ_AP028040.1"/>
</dbReference>
<comment type="caution">
    <text evidence="8">The sequence shown here is derived from an EMBL/GenBank/DDBJ whole genome shotgun (WGS) entry which is preliminary data.</text>
</comment>
<organism evidence="8 9">
    <name type="scientific">Alcaligenes xylosoxydans xylosoxydans</name>
    <name type="common">Achromobacter xylosoxidans</name>
    <dbReference type="NCBI Taxonomy" id="85698"/>
    <lineage>
        <taxon>Bacteria</taxon>
        <taxon>Pseudomonadati</taxon>
        <taxon>Pseudomonadota</taxon>
        <taxon>Betaproteobacteria</taxon>
        <taxon>Burkholderiales</taxon>
        <taxon>Alcaligenaceae</taxon>
        <taxon>Achromobacter</taxon>
    </lineage>
</organism>
<evidence type="ECO:0000256" key="2">
    <source>
        <dbReference type="ARBA" id="ARBA00010944"/>
    </source>
</evidence>
<comment type="similarity">
    <text evidence="2 6">Belongs to the dTDP-4-dehydrorhamnose reductase family.</text>
</comment>
<keyword evidence="6" id="KW-0560">Oxidoreductase</keyword>
<evidence type="ECO:0000256" key="3">
    <source>
        <dbReference type="ARBA" id="ARBA00012929"/>
    </source>
</evidence>
<dbReference type="PANTHER" id="PTHR10491:SF4">
    <property type="entry name" value="METHIONINE ADENOSYLTRANSFERASE 2 SUBUNIT BETA"/>
    <property type="match status" value="1"/>
</dbReference>
<evidence type="ECO:0000256" key="6">
    <source>
        <dbReference type="RuleBase" id="RU364082"/>
    </source>
</evidence>
<dbReference type="OrthoDB" id="9803892at2"/>
<dbReference type="InterPro" id="IPR036291">
    <property type="entry name" value="NAD(P)-bd_dom_sf"/>
</dbReference>
<evidence type="ECO:0000256" key="1">
    <source>
        <dbReference type="ARBA" id="ARBA00004781"/>
    </source>
</evidence>
<accession>A0A1R1JXF4</accession>
<evidence type="ECO:0000313" key="8">
    <source>
        <dbReference type="EMBL" id="OMG90591.1"/>
    </source>
</evidence>
<dbReference type="Proteomes" id="UP000187251">
    <property type="component" value="Unassembled WGS sequence"/>
</dbReference>
<dbReference type="InterPro" id="IPR029903">
    <property type="entry name" value="RmlD-like-bd"/>
</dbReference>
<dbReference type="PANTHER" id="PTHR10491">
    <property type="entry name" value="DTDP-4-DEHYDRORHAMNOSE REDUCTASE"/>
    <property type="match status" value="1"/>
</dbReference>
<dbReference type="UniPathway" id="UPA00124"/>
<proteinExistence type="inferred from homology"/>
<dbReference type="Gene3D" id="3.40.50.720">
    <property type="entry name" value="NAD(P)-binding Rossmann-like Domain"/>
    <property type="match status" value="1"/>
</dbReference>
<feature type="domain" description="RmlD-like substrate binding" evidence="7">
    <location>
        <begin position="4"/>
        <end position="296"/>
    </location>
</feature>
<name>A0A1R1JXF4_ALCXX</name>
<reference evidence="8 9" key="1">
    <citation type="submission" date="2016-09" db="EMBL/GenBank/DDBJ databases">
        <title>Phylogenomics of Achromobacter.</title>
        <authorList>
            <person name="Jeukens J."/>
            <person name="Freschi L."/>
            <person name="Vincent A.T."/>
            <person name="Emond-Rheault J.-G."/>
            <person name="Kukavica-Ibrulj I."/>
            <person name="Charette S.J."/>
            <person name="Levesque R.C."/>
        </authorList>
    </citation>
    <scope>NUCLEOTIDE SEQUENCE [LARGE SCALE GENOMIC DNA]</scope>
    <source>
        <strain evidence="8 9">AUS488</strain>
    </source>
</reference>
<comment type="function">
    <text evidence="6">Catalyzes the reduction of dTDP-6-deoxy-L-lyxo-4-hexulose to yield dTDP-L-rhamnose.</text>
</comment>
<dbReference type="Gene3D" id="3.90.25.10">
    <property type="entry name" value="UDP-galactose 4-epimerase, domain 1"/>
    <property type="match status" value="1"/>
</dbReference>
<dbReference type="GO" id="GO:0019305">
    <property type="term" value="P:dTDP-rhamnose biosynthetic process"/>
    <property type="evidence" value="ECO:0007669"/>
    <property type="project" value="UniProtKB-UniPathway"/>
</dbReference>
<gene>
    <name evidence="8" type="ORF">BIZ92_21325</name>
</gene>
<dbReference type="EMBL" id="MJMN01000006">
    <property type="protein sequence ID" value="OMG90591.1"/>
    <property type="molecule type" value="Genomic_DNA"/>
</dbReference>
<dbReference type="Pfam" id="PF04321">
    <property type="entry name" value="RmlD_sub_bind"/>
    <property type="match status" value="1"/>
</dbReference>
<evidence type="ECO:0000313" key="9">
    <source>
        <dbReference type="Proteomes" id="UP000187251"/>
    </source>
</evidence>
<comment type="cofactor">
    <cofactor evidence="6">
        <name>Mg(2+)</name>
        <dbReference type="ChEBI" id="CHEBI:18420"/>
    </cofactor>
    <text evidence="6">Binds 1 Mg(2+) ion per monomer.</text>
</comment>
<evidence type="ECO:0000259" key="7">
    <source>
        <dbReference type="Pfam" id="PF04321"/>
    </source>
</evidence>
<dbReference type="CDD" id="cd05254">
    <property type="entry name" value="dTDP_HR_like_SDR_e"/>
    <property type="match status" value="1"/>
</dbReference>
<comment type="catalytic activity">
    <reaction evidence="5 6">
        <text>dTDP-beta-L-rhamnose + NADP(+) = dTDP-4-dehydro-beta-L-rhamnose + NADPH + H(+)</text>
        <dbReference type="Rhea" id="RHEA:21796"/>
        <dbReference type="ChEBI" id="CHEBI:15378"/>
        <dbReference type="ChEBI" id="CHEBI:57510"/>
        <dbReference type="ChEBI" id="CHEBI:57783"/>
        <dbReference type="ChEBI" id="CHEBI:58349"/>
        <dbReference type="ChEBI" id="CHEBI:62830"/>
        <dbReference type="EC" id="1.1.1.133"/>
    </reaction>
</comment>
<sequence length="304" mass="33067">MPKKILVIGRDGQLGFELRRSLAPLGVVTAVGRADCDLTYPLQIARLVRREKPDVIVNAAAFTAVERAQEDGVRAMRINAEAAGELSALAAERGALIVHYSSDYVFDGAKPGAYDERDTPAPLNVYGRSKLAGEQAVRAMNPAHLVFRTSWVYGVFGNSFLKTMLMALRQPETLRVVSDQRGAPTGAAYIADVTALVLARYLARPAHEAFPFGLYHLAATGDASWHEYACFIAQQARRAGLAVTLTPADIRAVPSDQHPTTARRPLNSRLDSRLLERTFGIRAPHWEDGVTHALAAIADSRNLA</sequence>
<dbReference type="NCBIfam" id="TIGR01214">
    <property type="entry name" value="rmlD"/>
    <property type="match status" value="1"/>
</dbReference>
<evidence type="ECO:0000256" key="5">
    <source>
        <dbReference type="ARBA" id="ARBA00048200"/>
    </source>
</evidence>